<dbReference type="OrthoDB" id="2352496at2"/>
<feature type="transmembrane region" description="Helical" evidence="1">
    <location>
        <begin position="141"/>
        <end position="159"/>
    </location>
</feature>
<dbReference type="STRING" id="571933.SAMN05216362_10354"/>
<dbReference type="EMBL" id="FOES01000003">
    <property type="protein sequence ID" value="SEP80421.1"/>
    <property type="molecule type" value="Genomic_DNA"/>
</dbReference>
<feature type="transmembrane region" description="Helical" evidence="1">
    <location>
        <begin position="264"/>
        <end position="282"/>
    </location>
</feature>
<keyword evidence="1" id="KW-1133">Transmembrane helix</keyword>
<dbReference type="Proteomes" id="UP000199427">
    <property type="component" value="Unassembled WGS sequence"/>
</dbReference>
<feature type="transmembrane region" description="Helical" evidence="1">
    <location>
        <begin position="174"/>
        <end position="195"/>
    </location>
</feature>
<evidence type="ECO:0000313" key="3">
    <source>
        <dbReference type="Proteomes" id="UP000199427"/>
    </source>
</evidence>
<sequence length="409" mass="47435">MIYQGKAIKIWQRVLVETMTLWVIMYSHSVHNQYEPNTIGFFLWLIFTLGGYFLLNRLLGQQLKLIHFLVLAVPLFLIAIMLGFTLLQAAALSGFIIWRIIRHEYDSYLETESLFIGISVIVVFFTYFTGHYNGLENSNSIVILLVIQLIILIIGRLLHNLNAVKELQNTSKKIWTVIGVSAITLGAAGLVFVTFPLIRSVYYFVVNSIISGFVFLLSPILNYLENIEPPEGEGEVQESDTDGEGRMEDQFRDLESEPLITSEHILIAFIILVAIIVLIILFRNKNKLLKNISFVKSQNDLVTESGRTNERKTWRIHSSSKAPHNDIRKAFYKLEKWSKKNGVGRFFDESIDEWLSRYNLSEMIDDEAVKIYRDVRYGQFEIESDQKKRYYKQLDSIKQTLKQHYVKEK</sequence>
<dbReference type="RefSeq" id="WP_091772466.1">
    <property type="nucleotide sequence ID" value="NZ_FOES01000003.1"/>
</dbReference>
<organism evidence="2 3">
    <name type="scientific">Piscibacillus halophilus</name>
    <dbReference type="NCBI Taxonomy" id="571933"/>
    <lineage>
        <taxon>Bacteria</taxon>
        <taxon>Bacillati</taxon>
        <taxon>Bacillota</taxon>
        <taxon>Bacilli</taxon>
        <taxon>Bacillales</taxon>
        <taxon>Bacillaceae</taxon>
        <taxon>Piscibacillus</taxon>
    </lineage>
</organism>
<feature type="transmembrane region" description="Helical" evidence="1">
    <location>
        <begin position="202"/>
        <end position="221"/>
    </location>
</feature>
<evidence type="ECO:0008006" key="4">
    <source>
        <dbReference type="Google" id="ProtNLM"/>
    </source>
</evidence>
<feature type="transmembrane region" description="Helical" evidence="1">
    <location>
        <begin position="113"/>
        <end position="129"/>
    </location>
</feature>
<keyword evidence="1" id="KW-0812">Transmembrane</keyword>
<keyword evidence="1" id="KW-0472">Membrane</keyword>
<gene>
    <name evidence="2" type="ORF">SAMN05216362_10354</name>
</gene>
<proteinExistence type="predicted"/>
<feature type="transmembrane region" description="Helical" evidence="1">
    <location>
        <begin position="39"/>
        <end position="56"/>
    </location>
</feature>
<dbReference type="AlphaFoldDB" id="A0A1H9AV99"/>
<keyword evidence="3" id="KW-1185">Reference proteome</keyword>
<reference evidence="2 3" key="1">
    <citation type="submission" date="2016-10" db="EMBL/GenBank/DDBJ databases">
        <authorList>
            <person name="de Groot N.N."/>
        </authorList>
    </citation>
    <scope>NUCLEOTIDE SEQUENCE [LARGE SCALE GENOMIC DNA]</scope>
    <source>
        <strain evidence="2 3">DSM 21633</strain>
    </source>
</reference>
<protein>
    <recommendedName>
        <fullName evidence="4">DUF4129 domain-containing protein</fullName>
    </recommendedName>
</protein>
<feature type="transmembrane region" description="Helical" evidence="1">
    <location>
        <begin position="68"/>
        <end position="101"/>
    </location>
</feature>
<accession>A0A1H9AV99</accession>
<evidence type="ECO:0000313" key="2">
    <source>
        <dbReference type="EMBL" id="SEP80421.1"/>
    </source>
</evidence>
<name>A0A1H9AV99_9BACI</name>
<feature type="transmembrane region" description="Helical" evidence="1">
    <location>
        <begin position="10"/>
        <end position="27"/>
    </location>
</feature>
<evidence type="ECO:0000256" key="1">
    <source>
        <dbReference type="SAM" id="Phobius"/>
    </source>
</evidence>